<dbReference type="InterPro" id="IPR029063">
    <property type="entry name" value="SAM-dependent_MTases_sf"/>
</dbReference>
<dbReference type="Proteomes" id="UP001159427">
    <property type="component" value="Unassembled WGS sequence"/>
</dbReference>
<protein>
    <recommendedName>
        <fullName evidence="3">HemK methyltransferase family member 1</fullName>
    </recommendedName>
</protein>
<comment type="caution">
    <text evidence="1">The sequence shown here is derived from an EMBL/GenBank/DDBJ whole genome shotgun (WGS) entry which is preliminary data.</text>
</comment>
<dbReference type="InterPro" id="IPR050320">
    <property type="entry name" value="N5-glutamine_MTase"/>
</dbReference>
<dbReference type="PANTHER" id="PTHR18895:SF74">
    <property type="entry name" value="MTRF1L RELEASE FACTOR GLUTAMINE METHYLTRANSFERASE"/>
    <property type="match status" value="1"/>
</dbReference>
<organism evidence="1 2">
    <name type="scientific">Porites evermanni</name>
    <dbReference type="NCBI Taxonomy" id="104178"/>
    <lineage>
        <taxon>Eukaryota</taxon>
        <taxon>Metazoa</taxon>
        <taxon>Cnidaria</taxon>
        <taxon>Anthozoa</taxon>
        <taxon>Hexacorallia</taxon>
        <taxon>Scleractinia</taxon>
        <taxon>Fungiina</taxon>
        <taxon>Poritidae</taxon>
        <taxon>Porites</taxon>
    </lineage>
</organism>
<name>A0ABN8SWG0_9CNID</name>
<dbReference type="SUPFAM" id="SSF53335">
    <property type="entry name" value="S-adenosyl-L-methionine-dependent methyltransferases"/>
    <property type="match status" value="1"/>
</dbReference>
<sequence length="130" mass="14506">RCNVCDRISLYHADVESVLSIIGAGKFDAVISNPPYIPAPDMALLQPEVSRYEDMGALHGGLDGLDVVKRILCISPGLLKPDGSVWLEVDISHPEQINQWISSRDLGLKYSATFNDFTQRPRFCHIIRKL</sequence>
<dbReference type="EMBL" id="CALNXI010004469">
    <property type="protein sequence ID" value="CAH3195879.1"/>
    <property type="molecule type" value="Genomic_DNA"/>
</dbReference>
<proteinExistence type="predicted"/>
<evidence type="ECO:0008006" key="3">
    <source>
        <dbReference type="Google" id="ProtNLM"/>
    </source>
</evidence>
<evidence type="ECO:0000313" key="1">
    <source>
        <dbReference type="EMBL" id="CAH3195879.1"/>
    </source>
</evidence>
<evidence type="ECO:0000313" key="2">
    <source>
        <dbReference type="Proteomes" id="UP001159427"/>
    </source>
</evidence>
<dbReference type="Gene3D" id="3.40.50.150">
    <property type="entry name" value="Vaccinia Virus protein VP39"/>
    <property type="match status" value="1"/>
</dbReference>
<dbReference type="PROSITE" id="PS00092">
    <property type="entry name" value="N6_MTASE"/>
    <property type="match status" value="1"/>
</dbReference>
<gene>
    <name evidence="1" type="ORF">PEVE_00031294</name>
</gene>
<reference evidence="1 2" key="1">
    <citation type="submission" date="2022-05" db="EMBL/GenBank/DDBJ databases">
        <authorList>
            <consortium name="Genoscope - CEA"/>
            <person name="William W."/>
        </authorList>
    </citation>
    <scope>NUCLEOTIDE SEQUENCE [LARGE SCALE GENOMIC DNA]</scope>
</reference>
<accession>A0ABN8SWG0</accession>
<keyword evidence="2" id="KW-1185">Reference proteome</keyword>
<feature type="non-terminal residue" evidence="1">
    <location>
        <position position="1"/>
    </location>
</feature>
<dbReference type="PANTHER" id="PTHR18895">
    <property type="entry name" value="HEMK METHYLTRANSFERASE"/>
    <property type="match status" value="1"/>
</dbReference>
<dbReference type="InterPro" id="IPR002052">
    <property type="entry name" value="DNA_methylase_N6_adenine_CS"/>
</dbReference>